<keyword evidence="4 7" id="KW-0645">Protease</keyword>
<dbReference type="InterPro" id="IPR036286">
    <property type="entry name" value="LexA/Signal_pep-like_sf"/>
</dbReference>
<evidence type="ECO:0000256" key="5">
    <source>
        <dbReference type="ARBA" id="ARBA00022801"/>
    </source>
</evidence>
<dbReference type="NCBIfam" id="TIGR02227">
    <property type="entry name" value="sigpep_I_bact"/>
    <property type="match status" value="1"/>
</dbReference>
<proteinExistence type="inferred from homology"/>
<evidence type="ECO:0000256" key="1">
    <source>
        <dbReference type="ARBA" id="ARBA00000677"/>
    </source>
</evidence>
<dbReference type="PRINTS" id="PR00727">
    <property type="entry name" value="LEADERPTASE"/>
</dbReference>
<dbReference type="CDD" id="cd06530">
    <property type="entry name" value="S26_SPase_I"/>
    <property type="match status" value="1"/>
</dbReference>
<evidence type="ECO:0000256" key="7">
    <source>
        <dbReference type="RuleBase" id="RU003993"/>
    </source>
</evidence>
<evidence type="ECO:0000313" key="10">
    <source>
        <dbReference type="EMBL" id="KKR34462.1"/>
    </source>
</evidence>
<dbReference type="Gene3D" id="2.10.109.10">
    <property type="entry name" value="Umud Fragment, subunit A"/>
    <property type="match status" value="1"/>
</dbReference>
<evidence type="ECO:0000256" key="4">
    <source>
        <dbReference type="ARBA" id="ARBA00022670"/>
    </source>
</evidence>
<comment type="catalytic activity">
    <reaction evidence="1 7">
        <text>Cleavage of hydrophobic, N-terminal signal or leader sequences from secreted and periplasmic proteins.</text>
        <dbReference type="EC" id="3.4.21.89"/>
    </reaction>
</comment>
<keyword evidence="7" id="KW-1133">Transmembrane helix</keyword>
<dbReference type="GO" id="GO:0004252">
    <property type="term" value="F:serine-type endopeptidase activity"/>
    <property type="evidence" value="ECO:0007669"/>
    <property type="project" value="InterPro"/>
</dbReference>
<reference evidence="10 11" key="1">
    <citation type="journal article" date="2015" name="Nature">
        <title>rRNA introns, odd ribosomes, and small enigmatic genomes across a large radiation of phyla.</title>
        <authorList>
            <person name="Brown C.T."/>
            <person name="Hug L.A."/>
            <person name="Thomas B.C."/>
            <person name="Sharon I."/>
            <person name="Castelle C.J."/>
            <person name="Singh A."/>
            <person name="Wilkins M.J."/>
            <person name="Williams K.H."/>
            <person name="Banfield J.F."/>
        </authorList>
    </citation>
    <scope>NUCLEOTIDE SEQUENCE [LARGE SCALE GENOMIC DNA]</scope>
</reference>
<dbReference type="GO" id="GO:0016020">
    <property type="term" value="C:membrane"/>
    <property type="evidence" value="ECO:0007669"/>
    <property type="project" value="UniProtKB-SubCell"/>
</dbReference>
<evidence type="ECO:0000313" key="11">
    <source>
        <dbReference type="Proteomes" id="UP000034539"/>
    </source>
</evidence>
<evidence type="ECO:0000259" key="9">
    <source>
        <dbReference type="Pfam" id="PF10502"/>
    </source>
</evidence>
<dbReference type="PANTHER" id="PTHR43390:SF1">
    <property type="entry name" value="CHLOROPLAST PROCESSING PEPTIDASE"/>
    <property type="match status" value="1"/>
</dbReference>
<feature type="transmembrane region" description="Helical" evidence="7">
    <location>
        <begin position="7"/>
        <end position="32"/>
    </location>
</feature>
<keyword evidence="7" id="KW-0812">Transmembrane</keyword>
<dbReference type="InterPro" id="IPR019756">
    <property type="entry name" value="Pept_S26A_signal_pept_1_Ser-AS"/>
</dbReference>
<feature type="domain" description="Peptidase S26" evidence="9">
    <location>
        <begin position="12"/>
        <end position="172"/>
    </location>
</feature>
<dbReference type="InterPro" id="IPR019533">
    <property type="entry name" value="Peptidase_S26"/>
</dbReference>
<comment type="caution">
    <text evidence="10">The sequence shown here is derived from an EMBL/GenBank/DDBJ whole genome shotgun (WGS) entry which is preliminary data.</text>
</comment>
<dbReference type="InterPro" id="IPR019757">
    <property type="entry name" value="Pept_S26A_signal_pept_1_Lys-AS"/>
</dbReference>
<dbReference type="InterPro" id="IPR000223">
    <property type="entry name" value="Pept_S26A_signal_pept_1"/>
</dbReference>
<feature type="active site" evidence="6">
    <location>
        <position position="85"/>
    </location>
</feature>
<comment type="similarity">
    <text evidence="2 8">Belongs to the peptidase S26 family.</text>
</comment>
<evidence type="ECO:0000256" key="2">
    <source>
        <dbReference type="ARBA" id="ARBA00009370"/>
    </source>
</evidence>
<evidence type="ECO:0000256" key="3">
    <source>
        <dbReference type="ARBA" id="ARBA00013208"/>
    </source>
</evidence>
<dbReference type="PROSITE" id="PS00760">
    <property type="entry name" value="SPASE_I_2"/>
    <property type="match status" value="1"/>
</dbReference>
<name>A0A0G0T9A8_9BACT</name>
<dbReference type="Proteomes" id="UP000034539">
    <property type="component" value="Unassembled WGS sequence"/>
</dbReference>
<feature type="active site" evidence="6">
    <location>
        <position position="42"/>
    </location>
</feature>
<dbReference type="EMBL" id="LBXN01000001">
    <property type="protein sequence ID" value="KKR34462.1"/>
    <property type="molecule type" value="Genomic_DNA"/>
</dbReference>
<dbReference type="GO" id="GO:0006465">
    <property type="term" value="P:signal peptide processing"/>
    <property type="evidence" value="ECO:0007669"/>
    <property type="project" value="InterPro"/>
</dbReference>
<evidence type="ECO:0000256" key="8">
    <source>
        <dbReference type="RuleBase" id="RU362042"/>
    </source>
</evidence>
<dbReference type="PROSITE" id="PS00761">
    <property type="entry name" value="SPASE_I_3"/>
    <property type="match status" value="1"/>
</dbReference>
<dbReference type="InterPro" id="IPR019758">
    <property type="entry name" value="Pept_S26A_signal_pept_1_CS"/>
</dbReference>
<sequence length="189" mass="21113">MDIQSRLSAIVMDTVETIVVALSIFVVVYLFAAQPNEVKGSSMVPTFHDGEYILTDKISYKLRDPIRGEVIVFKAPRNPDVDYIKRIIGVPGDKIKVENQTVFVNGAPINEPYIADKTNLFGGSYIKEGEEITVPKGYLWVMGDNRPHSSDSREFGPIKESDIIGRAFFRYWPPTVLGLIKTAEYPGGK</sequence>
<dbReference type="EC" id="3.4.21.89" evidence="3 7"/>
<dbReference type="PROSITE" id="PS00501">
    <property type="entry name" value="SPASE_I_1"/>
    <property type="match status" value="1"/>
</dbReference>
<dbReference type="SUPFAM" id="SSF51306">
    <property type="entry name" value="LexA/Signal peptidase"/>
    <property type="match status" value="1"/>
</dbReference>
<keyword evidence="5 7" id="KW-0378">Hydrolase</keyword>
<dbReference type="GO" id="GO:0009003">
    <property type="term" value="F:signal peptidase activity"/>
    <property type="evidence" value="ECO:0007669"/>
    <property type="project" value="UniProtKB-EC"/>
</dbReference>
<organism evidence="10 11">
    <name type="scientific">Candidatus Gottesmanbacteria bacterium GW2011_GWC2_39_8</name>
    <dbReference type="NCBI Taxonomy" id="1618450"/>
    <lineage>
        <taxon>Bacteria</taxon>
        <taxon>Candidatus Gottesmaniibacteriota</taxon>
    </lineage>
</organism>
<evidence type="ECO:0000256" key="6">
    <source>
        <dbReference type="PIRSR" id="PIRSR600223-1"/>
    </source>
</evidence>
<dbReference type="PANTHER" id="PTHR43390">
    <property type="entry name" value="SIGNAL PEPTIDASE I"/>
    <property type="match status" value="1"/>
</dbReference>
<keyword evidence="7" id="KW-0472">Membrane</keyword>
<dbReference type="AlphaFoldDB" id="A0A0G0T9A8"/>
<dbReference type="PATRIC" id="fig|1618450.3.peg.30"/>
<gene>
    <name evidence="10" type="ORF">UT63_C0001G0029</name>
</gene>
<accession>A0A0G0T9A8</accession>
<protein>
    <recommendedName>
        <fullName evidence="3 7">Signal peptidase I</fullName>
        <ecNumber evidence="3 7">3.4.21.89</ecNumber>
    </recommendedName>
</protein>
<dbReference type="Pfam" id="PF10502">
    <property type="entry name" value="Peptidase_S26"/>
    <property type="match status" value="1"/>
</dbReference>
<comment type="subcellular location">
    <subcellularLocation>
        <location evidence="8">Membrane</location>
        <topology evidence="8">Single-pass type II membrane protein</topology>
    </subcellularLocation>
</comment>